<proteinExistence type="predicted"/>
<protein>
    <submittedName>
        <fullName evidence="1">Uncharacterized protein</fullName>
    </submittedName>
</protein>
<dbReference type="EMBL" id="WWEU01000002">
    <property type="protein sequence ID" value="MYM58852.1"/>
    <property type="molecule type" value="Genomic_DNA"/>
</dbReference>
<evidence type="ECO:0000313" key="1">
    <source>
        <dbReference type="EMBL" id="MYM58852.1"/>
    </source>
</evidence>
<organism evidence="1 2">
    <name type="scientific">Vibrio tetraodonis subsp. pristinus</name>
    <dbReference type="NCBI Taxonomy" id="2695891"/>
    <lineage>
        <taxon>Bacteria</taxon>
        <taxon>Pseudomonadati</taxon>
        <taxon>Pseudomonadota</taxon>
        <taxon>Gammaproteobacteria</taxon>
        <taxon>Vibrionales</taxon>
        <taxon>Vibrionaceae</taxon>
        <taxon>Vibrio</taxon>
    </lineage>
</organism>
<evidence type="ECO:0000313" key="2">
    <source>
        <dbReference type="Proteomes" id="UP000478571"/>
    </source>
</evidence>
<dbReference type="AlphaFoldDB" id="A0A6L8M076"/>
<name>A0A6L8M076_9VIBR</name>
<accession>A0A6L8M076</accession>
<dbReference type="Proteomes" id="UP000478571">
    <property type="component" value="Unassembled WGS sequence"/>
</dbReference>
<comment type="caution">
    <text evidence="1">The sequence shown here is derived from an EMBL/GenBank/DDBJ whole genome shotgun (WGS) entry which is preliminary data.</text>
</comment>
<sequence length="103" mass="11539">MVTIELEDLDGLLPMLGEMCMISDVELYYKGHFLSIKDVKVLVANIKQSGHIRTVETHYQVTLKGNQSLTFPIVESKPVITKEVLETLISTPDFALPQPLLLV</sequence>
<keyword evidence="2" id="KW-1185">Reference proteome</keyword>
<gene>
    <name evidence="1" type="ORF">GTG28_06415</name>
</gene>
<reference evidence="1 2" key="1">
    <citation type="submission" date="2020-01" db="EMBL/GenBank/DDBJ databases">
        <title>Draft Genome Sequence of Vibrio sp. strain OCN044, Isolated from a Healthy Coral at Palmyra Atoll.</title>
        <authorList>
            <person name="Videau P."/>
            <person name="Loughran R."/>
            <person name="Esquivel A."/>
            <person name="Deadmond M."/>
            <person name="Paddock B.E."/>
            <person name="Saw J.H."/>
            <person name="Ushijima B."/>
        </authorList>
    </citation>
    <scope>NUCLEOTIDE SEQUENCE [LARGE SCALE GENOMIC DNA]</scope>
    <source>
        <strain evidence="1 2">OCN044</strain>
    </source>
</reference>
<dbReference type="RefSeq" id="WP_160928112.1">
    <property type="nucleotide sequence ID" value="NZ_WWEU01000002.1"/>
</dbReference>